<evidence type="ECO:0000313" key="3">
    <source>
        <dbReference type="Proteomes" id="UP000199470"/>
    </source>
</evidence>
<keyword evidence="3" id="KW-1185">Reference proteome</keyword>
<organism evidence="2 3">
    <name type="scientific">Rugamonas rubra</name>
    <dbReference type="NCBI Taxonomy" id="758825"/>
    <lineage>
        <taxon>Bacteria</taxon>
        <taxon>Pseudomonadati</taxon>
        <taxon>Pseudomonadota</taxon>
        <taxon>Betaproteobacteria</taxon>
        <taxon>Burkholderiales</taxon>
        <taxon>Oxalobacteraceae</taxon>
        <taxon>Telluria group</taxon>
        <taxon>Rugamonas</taxon>
    </lineage>
</organism>
<sequence>MDRLDWRTAHIPSNPDGEAWELYHENSKTNRHDAPLSNEEVRQRMLDSWPSLPYEGYPTTALPPPAPIALGLSDAILGRHTARALAPGQMTLARLSALLHYSYGQTRDQTEQGYPRPFRVVPSGGALFPLEIYFHTSRVAGLGAGWYHYSAADNALHCLRAGDDSRRLADALVQQNLALDASVVFVVSAMFNRSTFKYRERGYRFALMEAGHVAQNLCLVAQALGLGVVPIGGFLDRQVDDLLSLDGLLHSTLYLVAVGDEPDGGAGAAAAP</sequence>
<dbReference type="InterPro" id="IPR000415">
    <property type="entry name" value="Nitroreductase-like"/>
</dbReference>
<dbReference type="NCBIfam" id="TIGR03605">
    <property type="entry name" value="antibiot_sagB"/>
    <property type="match status" value="1"/>
</dbReference>
<dbReference type="PANTHER" id="PTHR43745">
    <property type="entry name" value="NITROREDUCTASE MJ1384-RELATED"/>
    <property type="match status" value="1"/>
</dbReference>
<reference evidence="2 3" key="1">
    <citation type="submission" date="2016-10" db="EMBL/GenBank/DDBJ databases">
        <authorList>
            <person name="de Groot N.N."/>
        </authorList>
    </citation>
    <scope>NUCLEOTIDE SEQUENCE [LARGE SCALE GENOMIC DNA]</scope>
    <source>
        <strain evidence="2 3">ATCC 43154</strain>
    </source>
</reference>
<dbReference type="InterPro" id="IPR029479">
    <property type="entry name" value="Nitroreductase"/>
</dbReference>
<dbReference type="Proteomes" id="UP000199470">
    <property type="component" value="Unassembled WGS sequence"/>
</dbReference>
<evidence type="ECO:0000259" key="1">
    <source>
        <dbReference type="Pfam" id="PF00881"/>
    </source>
</evidence>
<evidence type="ECO:0000313" key="2">
    <source>
        <dbReference type="EMBL" id="SFL89854.1"/>
    </source>
</evidence>
<dbReference type="InterPro" id="IPR020051">
    <property type="entry name" value="SagB-type_dehydrogenase"/>
</dbReference>
<accession>A0A1I4LFR1</accession>
<dbReference type="SUPFAM" id="SSF55469">
    <property type="entry name" value="FMN-dependent nitroreductase-like"/>
    <property type="match status" value="1"/>
</dbReference>
<gene>
    <name evidence="2" type="ORF">SAMN02982985_01931</name>
</gene>
<dbReference type="CDD" id="cd02142">
    <property type="entry name" value="McbC_SagB-like_oxidoreductase"/>
    <property type="match status" value="1"/>
</dbReference>
<dbReference type="OrthoDB" id="9802775at2"/>
<name>A0A1I4LFR1_9BURK</name>
<dbReference type="AlphaFoldDB" id="A0A1I4LFR1"/>
<dbReference type="PANTHER" id="PTHR43745:SF2">
    <property type="entry name" value="NITROREDUCTASE MJ1384-RELATED"/>
    <property type="match status" value="1"/>
</dbReference>
<protein>
    <submittedName>
        <fullName evidence="2">SagB-type dehydrogenase domain-containing protein</fullName>
    </submittedName>
</protein>
<feature type="domain" description="Nitroreductase" evidence="1">
    <location>
        <begin position="76"/>
        <end position="259"/>
    </location>
</feature>
<dbReference type="STRING" id="758825.SAMN02982985_01931"/>
<dbReference type="Gene3D" id="3.40.109.10">
    <property type="entry name" value="NADH Oxidase"/>
    <property type="match status" value="1"/>
</dbReference>
<dbReference type="EMBL" id="FOTW01000009">
    <property type="protein sequence ID" value="SFL89854.1"/>
    <property type="molecule type" value="Genomic_DNA"/>
</dbReference>
<dbReference type="InterPro" id="IPR052544">
    <property type="entry name" value="Bacteriocin_Proc_Enz"/>
</dbReference>
<dbReference type="Pfam" id="PF00881">
    <property type="entry name" value="Nitroreductase"/>
    <property type="match status" value="1"/>
</dbReference>
<dbReference type="GO" id="GO:0016491">
    <property type="term" value="F:oxidoreductase activity"/>
    <property type="evidence" value="ECO:0007669"/>
    <property type="project" value="InterPro"/>
</dbReference>
<dbReference type="RefSeq" id="WP_093386908.1">
    <property type="nucleotide sequence ID" value="NZ_FOTW01000009.1"/>
</dbReference>
<proteinExistence type="predicted"/>